<comment type="caution">
    <text evidence="14">The sequence shown here is derived from an EMBL/GenBank/DDBJ whole genome shotgun (WGS) entry which is preliminary data.</text>
</comment>
<keyword evidence="5 13" id="KW-0812">Transmembrane</keyword>
<comment type="similarity">
    <text evidence="2">Belongs to the USE1 family.</text>
</comment>
<evidence type="ECO:0000256" key="1">
    <source>
        <dbReference type="ARBA" id="ARBA00004163"/>
    </source>
</evidence>
<evidence type="ECO:0000256" key="5">
    <source>
        <dbReference type="ARBA" id="ARBA00022692"/>
    </source>
</evidence>
<evidence type="ECO:0000256" key="10">
    <source>
        <dbReference type="ARBA" id="ARBA00023136"/>
    </source>
</evidence>
<evidence type="ECO:0000313" key="14">
    <source>
        <dbReference type="EMBL" id="CAL5130253.1"/>
    </source>
</evidence>
<reference evidence="14" key="1">
    <citation type="submission" date="2024-06" db="EMBL/GenBank/DDBJ databases">
        <authorList>
            <person name="Liu X."/>
            <person name="Lenzi L."/>
            <person name="Haldenby T S."/>
            <person name="Uol C."/>
        </authorList>
    </citation>
    <scope>NUCLEOTIDE SEQUENCE</scope>
</reference>
<keyword evidence="10 13" id="KW-0472">Membrane</keyword>
<feature type="region of interest" description="Disordered" evidence="12">
    <location>
        <begin position="167"/>
        <end position="188"/>
    </location>
</feature>
<dbReference type="GO" id="GO:0015031">
    <property type="term" value="P:protein transport"/>
    <property type="evidence" value="ECO:0007669"/>
    <property type="project" value="UniProtKB-KW"/>
</dbReference>
<sequence length="298" mass="33844">MSEGMNVMEMNFVRLLQCTEDLATEGRSREWRFSNYLSALENFYTELASSASPPPADYMRHYESRLKQLILTRKLALTEGSQQRESLLISPSIPLVSLPDSNPRLKLGTQDNVLISLDTKVMADKSQSSEFAVTARKPLVIEGSLDRDPEIYRREQGKTECTQREELLATDRSQNKDNNGPTQNSRPYLLNREELRREELATEMLGMAKHLKDQSTAISDRLQSDRGVVEATISQADRIRTDLAKAMQQLSEELGSRCARTVWCALLIALLVFVHMVGFMKLFRKRTRASSLPPSDEL</sequence>
<proteinExistence type="inferred from homology"/>
<keyword evidence="8" id="KW-0653">Protein transport</keyword>
<evidence type="ECO:0000256" key="4">
    <source>
        <dbReference type="ARBA" id="ARBA00022448"/>
    </source>
</evidence>
<protein>
    <recommendedName>
        <fullName evidence="3">Vesicle transport protein USE1</fullName>
    </recommendedName>
    <alternativeName>
        <fullName evidence="11">USE1-like protein</fullName>
    </alternativeName>
</protein>
<dbReference type="EMBL" id="CAXLJL010000058">
    <property type="protein sequence ID" value="CAL5130253.1"/>
    <property type="molecule type" value="Genomic_DNA"/>
</dbReference>
<evidence type="ECO:0000256" key="7">
    <source>
        <dbReference type="ARBA" id="ARBA00022892"/>
    </source>
</evidence>
<dbReference type="GO" id="GO:0006890">
    <property type="term" value="P:retrograde vesicle-mediated transport, Golgi to endoplasmic reticulum"/>
    <property type="evidence" value="ECO:0007669"/>
    <property type="project" value="TreeGrafter"/>
</dbReference>
<dbReference type="AlphaFoldDB" id="A0AAV2SYJ2"/>
<keyword evidence="7" id="KW-0931">ER-Golgi transport</keyword>
<keyword evidence="6" id="KW-0256">Endoplasmic reticulum</keyword>
<dbReference type="PANTHER" id="PTHR13050:SF7">
    <property type="entry name" value="VESICLE TRANSPORT PROTEIN USE1"/>
    <property type="match status" value="1"/>
</dbReference>
<organism evidence="14 15">
    <name type="scientific">Calicophoron daubneyi</name>
    <name type="common">Rumen fluke</name>
    <name type="synonym">Paramphistomum daubneyi</name>
    <dbReference type="NCBI Taxonomy" id="300641"/>
    <lineage>
        <taxon>Eukaryota</taxon>
        <taxon>Metazoa</taxon>
        <taxon>Spiralia</taxon>
        <taxon>Lophotrochozoa</taxon>
        <taxon>Platyhelminthes</taxon>
        <taxon>Trematoda</taxon>
        <taxon>Digenea</taxon>
        <taxon>Plagiorchiida</taxon>
        <taxon>Pronocephalata</taxon>
        <taxon>Paramphistomoidea</taxon>
        <taxon>Paramphistomidae</taxon>
        <taxon>Calicophoron</taxon>
    </lineage>
</organism>
<dbReference type="GO" id="GO:0005484">
    <property type="term" value="F:SNAP receptor activity"/>
    <property type="evidence" value="ECO:0007669"/>
    <property type="project" value="TreeGrafter"/>
</dbReference>
<feature type="transmembrane region" description="Helical" evidence="13">
    <location>
        <begin position="260"/>
        <end position="283"/>
    </location>
</feature>
<feature type="compositionally biased region" description="Polar residues" evidence="12">
    <location>
        <begin position="176"/>
        <end position="186"/>
    </location>
</feature>
<evidence type="ECO:0000256" key="13">
    <source>
        <dbReference type="SAM" id="Phobius"/>
    </source>
</evidence>
<evidence type="ECO:0000256" key="12">
    <source>
        <dbReference type="SAM" id="MobiDB-lite"/>
    </source>
</evidence>
<evidence type="ECO:0000256" key="8">
    <source>
        <dbReference type="ARBA" id="ARBA00022927"/>
    </source>
</evidence>
<gene>
    <name evidence="14" type="ORF">CDAUBV1_LOCUS1669</name>
</gene>
<evidence type="ECO:0000256" key="3">
    <source>
        <dbReference type="ARBA" id="ARBA00015843"/>
    </source>
</evidence>
<dbReference type="GO" id="GO:0005789">
    <property type="term" value="C:endoplasmic reticulum membrane"/>
    <property type="evidence" value="ECO:0007669"/>
    <property type="project" value="UniProtKB-SubCell"/>
</dbReference>
<dbReference type="GO" id="GO:0031201">
    <property type="term" value="C:SNARE complex"/>
    <property type="evidence" value="ECO:0007669"/>
    <property type="project" value="TreeGrafter"/>
</dbReference>
<evidence type="ECO:0000256" key="11">
    <source>
        <dbReference type="ARBA" id="ARBA00032711"/>
    </source>
</evidence>
<dbReference type="Proteomes" id="UP001497525">
    <property type="component" value="Unassembled WGS sequence"/>
</dbReference>
<evidence type="ECO:0000256" key="2">
    <source>
        <dbReference type="ARBA" id="ARBA00007891"/>
    </source>
</evidence>
<accession>A0AAV2SYJ2</accession>
<keyword evidence="4" id="KW-0813">Transport</keyword>
<dbReference type="Pfam" id="PF09753">
    <property type="entry name" value="Use1"/>
    <property type="match status" value="1"/>
</dbReference>
<comment type="subcellular location">
    <subcellularLocation>
        <location evidence="1">Endoplasmic reticulum membrane</location>
        <topology evidence="1">Single-pass type IV membrane protein</topology>
    </subcellularLocation>
</comment>
<dbReference type="InterPro" id="IPR019150">
    <property type="entry name" value="Vesicle_transport_protein_Use1"/>
</dbReference>
<dbReference type="PANTHER" id="PTHR13050">
    <property type="entry name" value="USE1-LIKE PROTEIN"/>
    <property type="match status" value="1"/>
</dbReference>
<keyword evidence="9 13" id="KW-1133">Transmembrane helix</keyword>
<name>A0AAV2SYJ2_CALDB</name>
<evidence type="ECO:0000256" key="6">
    <source>
        <dbReference type="ARBA" id="ARBA00022824"/>
    </source>
</evidence>
<evidence type="ECO:0000313" key="15">
    <source>
        <dbReference type="Proteomes" id="UP001497525"/>
    </source>
</evidence>
<evidence type="ECO:0000256" key="9">
    <source>
        <dbReference type="ARBA" id="ARBA00022989"/>
    </source>
</evidence>